<reference evidence="2" key="1">
    <citation type="submission" date="2021-02" db="EMBL/GenBank/DDBJ databases">
        <authorList>
            <person name="Dougan E. K."/>
            <person name="Rhodes N."/>
            <person name="Thang M."/>
            <person name="Chan C."/>
        </authorList>
    </citation>
    <scope>NUCLEOTIDE SEQUENCE</scope>
</reference>
<feature type="region of interest" description="Disordered" evidence="1">
    <location>
        <begin position="1"/>
        <end position="55"/>
    </location>
</feature>
<feature type="compositionally biased region" description="Basic and acidic residues" evidence="1">
    <location>
        <begin position="294"/>
        <end position="317"/>
    </location>
</feature>
<name>A0A813FFS1_POLGL</name>
<feature type="region of interest" description="Disordered" evidence="1">
    <location>
        <begin position="282"/>
        <end position="487"/>
    </location>
</feature>
<feature type="compositionally biased region" description="Low complexity" evidence="1">
    <location>
        <begin position="190"/>
        <end position="214"/>
    </location>
</feature>
<dbReference type="EMBL" id="CAJNNV010024293">
    <property type="protein sequence ID" value="CAE8609361.1"/>
    <property type="molecule type" value="Genomic_DNA"/>
</dbReference>
<feature type="compositionally biased region" description="Basic and acidic residues" evidence="1">
    <location>
        <begin position="395"/>
        <end position="414"/>
    </location>
</feature>
<feature type="compositionally biased region" description="Basic and acidic residues" evidence="1">
    <location>
        <begin position="334"/>
        <end position="361"/>
    </location>
</feature>
<accession>A0A813FFS1</accession>
<feature type="region of interest" description="Disordered" evidence="1">
    <location>
        <begin position="162"/>
        <end position="248"/>
    </location>
</feature>
<sequence length="487" mass="51118">MSTFFGAESDAEDEVLPSQPQSRRSSSARSHPVPGKDCEACMATGSTSTPCSGDPPEVATADFAAAVGHALGQALQVFPKESAKETGVFHARAGKSGTLVSDEGKDLLQESAKETGAFHAKAGKSGTLVSDEGKDLLQAIREAQAALDAARQFVTSPSLPRPALLSASAAGSPTSAASAGRKAEPGAAMSEAPAALSPAKSSSSSRARQASADSRPPPPVRHRSQSTHSSPRPAAPPRPARTPPAAPMIAYATATSAAALAAELGAEAAGRQRVNALHARFGEAAARSRVSRAKSLEEAQRARRDAEAEAKAAEEAKAAAGAEVQRRRAAQRAASERRAKREEEQKEEELRMVENMRKDSQRATGLRSANSAARRAESERARREALTMEVLSTLHADHAERREAGTRKGRELQERCQASDFAAVDSRWKLPKGRSSSVRCSTPGRADSPDDGASTSLPRILSPRKNLIGMEVTQRTSKPGDKPPLAA</sequence>
<organism evidence="2 3">
    <name type="scientific">Polarella glacialis</name>
    <name type="common">Dinoflagellate</name>
    <dbReference type="NCBI Taxonomy" id="89957"/>
    <lineage>
        <taxon>Eukaryota</taxon>
        <taxon>Sar</taxon>
        <taxon>Alveolata</taxon>
        <taxon>Dinophyceae</taxon>
        <taxon>Suessiales</taxon>
        <taxon>Suessiaceae</taxon>
        <taxon>Polarella</taxon>
    </lineage>
</organism>
<evidence type="ECO:0000313" key="3">
    <source>
        <dbReference type="Proteomes" id="UP000654075"/>
    </source>
</evidence>
<comment type="caution">
    <text evidence="2">The sequence shown here is derived from an EMBL/GenBank/DDBJ whole genome shotgun (WGS) entry which is preliminary data.</text>
</comment>
<feature type="compositionally biased region" description="Basic and acidic residues" evidence="1">
    <location>
        <begin position="374"/>
        <end position="386"/>
    </location>
</feature>
<protein>
    <submittedName>
        <fullName evidence="2">Uncharacterized protein</fullName>
    </submittedName>
</protein>
<dbReference type="Proteomes" id="UP000654075">
    <property type="component" value="Unassembled WGS sequence"/>
</dbReference>
<evidence type="ECO:0000256" key="1">
    <source>
        <dbReference type="SAM" id="MobiDB-lite"/>
    </source>
</evidence>
<evidence type="ECO:0000313" key="2">
    <source>
        <dbReference type="EMBL" id="CAE8609361.1"/>
    </source>
</evidence>
<feature type="compositionally biased region" description="Pro residues" evidence="1">
    <location>
        <begin position="233"/>
        <end position="246"/>
    </location>
</feature>
<feature type="compositionally biased region" description="Low complexity" evidence="1">
    <location>
        <begin position="17"/>
        <end position="30"/>
    </location>
</feature>
<proteinExistence type="predicted"/>
<dbReference type="AlphaFoldDB" id="A0A813FFS1"/>
<gene>
    <name evidence="2" type="ORF">PGLA1383_LOCUS27187</name>
</gene>
<keyword evidence="3" id="KW-1185">Reference proteome</keyword>
<feature type="compositionally biased region" description="Low complexity" evidence="1">
    <location>
        <begin position="162"/>
        <end position="180"/>
    </location>
</feature>